<dbReference type="InterPro" id="IPR010884">
    <property type="entry name" value="6_CYS_dom"/>
</dbReference>
<dbReference type="AlphaFoldDB" id="A0A061D0L4"/>
<keyword evidence="3" id="KW-1003">Cell membrane</keyword>
<dbReference type="EMBL" id="LK391707">
    <property type="protein sequence ID" value="CDR93687.1"/>
    <property type="molecule type" value="Genomic_DNA"/>
</dbReference>
<evidence type="ECO:0000256" key="2">
    <source>
        <dbReference type="ARBA" id="ARBA00004241"/>
    </source>
</evidence>
<comment type="subcellular location">
    <subcellularLocation>
        <location evidence="1">Cell membrane</location>
    </subcellularLocation>
    <subcellularLocation>
        <location evidence="2">Cell surface</location>
    </subcellularLocation>
</comment>
<evidence type="ECO:0000256" key="6">
    <source>
        <dbReference type="ARBA" id="ARBA00023157"/>
    </source>
</evidence>
<evidence type="ECO:0000256" key="3">
    <source>
        <dbReference type="ARBA" id="ARBA00022475"/>
    </source>
</evidence>
<keyword evidence="4 8" id="KW-0732">Signal</keyword>
<evidence type="ECO:0000256" key="1">
    <source>
        <dbReference type="ARBA" id="ARBA00004236"/>
    </source>
</evidence>
<dbReference type="KEGG" id="bbig:BBBOND_0100160"/>
<feature type="domain" description="6-Cys" evidence="9">
    <location>
        <begin position="823"/>
        <end position="954"/>
    </location>
</feature>
<dbReference type="OrthoDB" id="365660at2759"/>
<name>A0A061D0L4_BABBI</name>
<organism evidence="10 11">
    <name type="scientific">Babesia bigemina</name>
    <dbReference type="NCBI Taxonomy" id="5866"/>
    <lineage>
        <taxon>Eukaryota</taxon>
        <taxon>Sar</taxon>
        <taxon>Alveolata</taxon>
        <taxon>Apicomplexa</taxon>
        <taxon>Aconoidasida</taxon>
        <taxon>Piroplasmida</taxon>
        <taxon>Babesiidae</taxon>
        <taxon>Babesia</taxon>
    </lineage>
</organism>
<dbReference type="GeneID" id="24562228"/>
<dbReference type="RefSeq" id="XP_012765873.1">
    <property type="nucleotide sequence ID" value="XM_012910419.1"/>
</dbReference>
<dbReference type="Proteomes" id="UP000033188">
    <property type="component" value="Chromosome 1"/>
</dbReference>
<gene>
    <name evidence="10" type="ORF">BBBOND_0100160</name>
</gene>
<accession>A0A061D0L4</accession>
<evidence type="ECO:0000256" key="5">
    <source>
        <dbReference type="ARBA" id="ARBA00023136"/>
    </source>
</evidence>
<reference evidence="11" key="1">
    <citation type="journal article" date="2014" name="Nucleic Acids Res.">
        <title>The evolutionary dynamics of variant antigen genes in Babesia reveal a history of genomic innovation underlying host-parasite interaction.</title>
        <authorList>
            <person name="Jackson A.P."/>
            <person name="Otto T.D."/>
            <person name="Darby A."/>
            <person name="Ramaprasad A."/>
            <person name="Xia D."/>
            <person name="Echaide I.E."/>
            <person name="Farber M."/>
            <person name="Gahlot S."/>
            <person name="Gamble J."/>
            <person name="Gupta D."/>
            <person name="Gupta Y."/>
            <person name="Jackson L."/>
            <person name="Malandrin L."/>
            <person name="Malas T.B."/>
            <person name="Moussa E."/>
            <person name="Nair M."/>
            <person name="Reid A.J."/>
            <person name="Sanders M."/>
            <person name="Sharma J."/>
            <person name="Tracey A."/>
            <person name="Quail M.A."/>
            <person name="Weir W."/>
            <person name="Wastling J.M."/>
            <person name="Hall N."/>
            <person name="Willadsen P."/>
            <person name="Lingelbach K."/>
            <person name="Shiels B."/>
            <person name="Tait A."/>
            <person name="Berriman M."/>
            <person name="Allred D.R."/>
            <person name="Pain A."/>
        </authorList>
    </citation>
    <scope>NUCLEOTIDE SEQUENCE [LARGE SCALE GENOMIC DNA]</scope>
    <source>
        <strain evidence="11">Bond</strain>
    </source>
</reference>
<dbReference type="GO" id="GO:0009986">
    <property type="term" value="C:cell surface"/>
    <property type="evidence" value="ECO:0007669"/>
    <property type="project" value="UniProtKB-SubCell"/>
</dbReference>
<protein>
    <recommendedName>
        <fullName evidence="9">6-Cys domain-containing protein</fullName>
    </recommendedName>
</protein>
<sequence length="954" mass="107162">MGCPIVMKFMLALCATLLYSFRPIETFICDFGDPHDLLSNNAIVSCHTYFEFSEFPPVICPRVVNNTEYVWHPQPTKIENGYRNAYVGGNGKIRSVAIAEIVVTDRPVELVTVRSNQSQSRLHFDIPRNELYVINECRLIFICGPRDLFLSDILQRHLDQLESVTQMRQLLWNSATPLAHELGVIGKGLGIFFLYRGGTHLPLQGCGSRPSPLFNADYEVNVDPVTGTRSCVVDPMSNARIGFICEGRIEPADCMKSLIDDKGKVVTAPRPRPYWDFRYYRPWVVAKYFSDVALTPFSGECRCVDPETGDIKAKIQIRQNSEHVCDISSMIVRNRSQPIRGPWCSVVLHPGSTLTIRFPTVDGAADYDNSMLRTSSRQTSINEYETEFLPKDLKTVRQINTYRGFNVYDEVSYQEVLVGDAIELDVSQMHRGEVTLKYHVDKPLTLRSGFNSFLYHWTLKSKNENLAKKIQATVNVSFALTHEHEIFGCDSRQTKLFNEDISRQHCSTKRMGNGIGDTYECLLHNKAHIHQAGIYCRPEERLLPGNCQYTGYDLHSNRIMSFPETVRSITPQPITGFQVLNMEIQNLPVSYACVCVNEHGYETSRLTVESNREESRKFTVRRINGLQKILPYVSLRLNIGLILEGLRSGMFITLQHVSKKTIKLHVGTKLLLSCALGSALQNGSNDTISPTAWLPKLHGKYHYNAIVTFRGLELITRSHNDVIAGSHGGFSVLFNDDHSSAHQALILELRRNAILISKDPVHKKNVPMRFVCGKAAQLSDPSAVSDYALHSDASVQSTSSITDAAGKYAWNIVKVNVETTDPYMQGCGVTYASDELFKPETPKIYDSYGQRKSGCKIDIQAAGEAAFYCPAPYVLEPSYCFEKVLMGGIIMNVKDISKSLVSSRTNHFVTLEFDSARIGSGETLRLKPPLECQCVTDKGIVLSTIQIENYNSKL</sequence>
<keyword evidence="7" id="KW-0325">Glycoprotein</keyword>
<evidence type="ECO:0000259" key="9">
    <source>
        <dbReference type="PROSITE" id="PS51701"/>
    </source>
</evidence>
<dbReference type="InterPro" id="IPR038160">
    <property type="entry name" value="6_CYS_dom_sf"/>
</dbReference>
<evidence type="ECO:0000256" key="8">
    <source>
        <dbReference type="SAM" id="SignalP"/>
    </source>
</evidence>
<dbReference type="Gene3D" id="2.60.40.2860">
    <property type="match status" value="1"/>
</dbReference>
<dbReference type="GO" id="GO:0005886">
    <property type="term" value="C:plasma membrane"/>
    <property type="evidence" value="ECO:0007669"/>
    <property type="project" value="UniProtKB-SubCell"/>
</dbReference>
<keyword evidence="11" id="KW-1185">Reference proteome</keyword>
<evidence type="ECO:0000313" key="10">
    <source>
        <dbReference type="EMBL" id="CDR93687.1"/>
    </source>
</evidence>
<dbReference type="Pfam" id="PF07422">
    <property type="entry name" value="s48_45"/>
    <property type="match status" value="1"/>
</dbReference>
<evidence type="ECO:0000313" key="11">
    <source>
        <dbReference type="Proteomes" id="UP000033188"/>
    </source>
</evidence>
<evidence type="ECO:0000256" key="7">
    <source>
        <dbReference type="ARBA" id="ARBA00023180"/>
    </source>
</evidence>
<feature type="chain" id="PRO_5001595312" description="6-Cys domain-containing protein" evidence="8">
    <location>
        <begin position="27"/>
        <end position="954"/>
    </location>
</feature>
<evidence type="ECO:0000256" key="4">
    <source>
        <dbReference type="ARBA" id="ARBA00022729"/>
    </source>
</evidence>
<keyword evidence="5" id="KW-0472">Membrane</keyword>
<feature type="signal peptide" evidence="8">
    <location>
        <begin position="1"/>
        <end position="26"/>
    </location>
</feature>
<proteinExistence type="predicted"/>
<dbReference type="PROSITE" id="PS51701">
    <property type="entry name" value="6_CYS"/>
    <property type="match status" value="1"/>
</dbReference>
<keyword evidence="6" id="KW-1015">Disulfide bond</keyword>
<dbReference type="VEuPathDB" id="PiroplasmaDB:BBBOND_0100160"/>